<evidence type="ECO:0000313" key="10">
    <source>
        <dbReference type="Proteomes" id="UP000504634"/>
    </source>
</evidence>
<dbReference type="GO" id="GO:0043015">
    <property type="term" value="F:gamma-tubulin binding"/>
    <property type="evidence" value="ECO:0007669"/>
    <property type="project" value="InterPro"/>
</dbReference>
<feature type="coiled-coil region" evidence="6">
    <location>
        <begin position="637"/>
        <end position="698"/>
    </location>
</feature>
<keyword evidence="3" id="KW-0963">Cytoplasm</keyword>
<evidence type="ECO:0000259" key="9">
    <source>
        <dbReference type="Pfam" id="PF17681"/>
    </source>
</evidence>
<keyword evidence="6" id="KW-0175">Coiled coil</keyword>
<dbReference type="PANTHER" id="PTHR19302">
    <property type="entry name" value="GAMMA TUBULIN COMPLEX PROTEIN"/>
    <property type="match status" value="1"/>
</dbReference>
<evidence type="ECO:0000259" key="8">
    <source>
        <dbReference type="Pfam" id="PF04130"/>
    </source>
</evidence>
<dbReference type="InterPro" id="IPR041470">
    <property type="entry name" value="GCP_N"/>
</dbReference>
<dbReference type="GeneID" id="115623001"/>
<dbReference type="Pfam" id="PF04130">
    <property type="entry name" value="GCP_C_terminal"/>
    <property type="match status" value="1"/>
</dbReference>
<comment type="subcellular location">
    <subcellularLocation>
        <location evidence="1">Cytoplasm</location>
        <location evidence="1">Cytoskeleton</location>
    </subcellularLocation>
</comment>
<dbReference type="GO" id="GO:0007020">
    <property type="term" value="P:microtubule nucleation"/>
    <property type="evidence" value="ECO:0007669"/>
    <property type="project" value="InterPro"/>
</dbReference>
<dbReference type="InterPro" id="IPR007259">
    <property type="entry name" value="GCP"/>
</dbReference>
<comment type="similarity">
    <text evidence="2">Belongs to the TUBGCP family.</text>
</comment>
<dbReference type="GO" id="GO:0000278">
    <property type="term" value="P:mitotic cell cycle"/>
    <property type="evidence" value="ECO:0007669"/>
    <property type="project" value="TreeGrafter"/>
</dbReference>
<dbReference type="Gene3D" id="1.20.120.1900">
    <property type="entry name" value="Gamma-tubulin complex, C-terminal domain"/>
    <property type="match status" value="1"/>
</dbReference>
<feature type="compositionally biased region" description="Low complexity" evidence="7">
    <location>
        <begin position="719"/>
        <end position="734"/>
    </location>
</feature>
<keyword evidence="10" id="KW-1185">Reference proteome</keyword>
<keyword evidence="5" id="KW-0206">Cytoskeleton</keyword>
<dbReference type="GO" id="GO:0051225">
    <property type="term" value="P:spindle assembly"/>
    <property type="evidence" value="ECO:0007669"/>
    <property type="project" value="TreeGrafter"/>
</dbReference>
<evidence type="ECO:0000256" key="7">
    <source>
        <dbReference type="SAM" id="MobiDB-lite"/>
    </source>
</evidence>
<feature type="region of interest" description="Disordered" evidence="7">
    <location>
        <begin position="713"/>
        <end position="734"/>
    </location>
</feature>
<dbReference type="PANTHER" id="PTHR19302:SF70">
    <property type="entry name" value="GAMMA-TUBULIN COMPLEX COMPONENT 6"/>
    <property type="match status" value="1"/>
</dbReference>
<proteinExistence type="inferred from homology"/>
<gene>
    <name evidence="11" type="primary">LOC115623001</name>
</gene>
<evidence type="ECO:0000256" key="2">
    <source>
        <dbReference type="ARBA" id="ARBA00010337"/>
    </source>
</evidence>
<dbReference type="CTD" id="39365"/>
<evidence type="ECO:0000256" key="3">
    <source>
        <dbReference type="ARBA" id="ARBA00022490"/>
    </source>
</evidence>
<dbReference type="InterPro" id="IPR040457">
    <property type="entry name" value="GCP_C"/>
</dbReference>
<dbReference type="GO" id="GO:0005874">
    <property type="term" value="C:microtubule"/>
    <property type="evidence" value="ECO:0007669"/>
    <property type="project" value="UniProtKB-KW"/>
</dbReference>
<dbReference type="GO" id="GO:0051321">
    <property type="term" value="P:meiotic cell cycle"/>
    <property type="evidence" value="ECO:0007669"/>
    <property type="project" value="TreeGrafter"/>
</dbReference>
<protein>
    <submittedName>
        <fullName evidence="11">Gamma-tubulin complex component 6</fullName>
    </submittedName>
</protein>
<evidence type="ECO:0000256" key="4">
    <source>
        <dbReference type="ARBA" id="ARBA00022701"/>
    </source>
</evidence>
<reference evidence="11" key="1">
    <citation type="submission" date="2025-08" db="UniProtKB">
        <authorList>
            <consortium name="RefSeq"/>
        </authorList>
    </citation>
    <scope>IDENTIFICATION</scope>
    <source>
        <strain evidence="11">11010-0011.00</strain>
        <tissue evidence="11">Whole body</tissue>
    </source>
</reference>
<name>A0A6J2TCB4_DROLE</name>
<sequence>MDTVEDCSTSLFSLAKKLALSISHDERGKVLSTSVAKRRTHIYESILRASTEPQPPPPFHQYELLRQMFTCLVGSSECAELRERYEQLQGVQELVKEHSEYFHSPMGNAIAFLLLNISEVKVVAAPEKPKNIKVWEPFNFHTPAPFGLIVHNDDNDELRDNSQQFEELQDLRNPMPKFFKSVDYLRSKLDKEPLKACRSSPIMLSDINELRGAYNAATPVTKLPGIFERSLVRLREPKVNTPRVSPHLPLIKPPQQKMCNEPEVEPSSGGSCSPDLPKHFISDLNLTHELKRLHCKEQGQSFEPYIIELPDLIDDLKKAAVGLQSESCIIGPNGLFCLRSNLTLASVLPEVLVELTQRFLECGDCYLRLRFRSKWQRGKFRTEGLLNRAMRQAVSDFLIVCRQFFLALPGTTLTHLIRGASSTMGLLQKVDHMFSSEPRLNIAEGTTGACLLSYIWTAIDCYVTSEYSELLLYFLKRLCQTYYAQMQKWLYNGILEGQFNELFVSCHVAKYHECSKEFFDKGYVVHSEAVPGFLVGCEQAIVQCGKYNMLLKAYKSKHPLFELNHPNIVVCLSNDEIKTMRQNLEEHYAGISGQFEPCNIQLIYEQRAAVKQRLKNFIFARTQAHIEAWEIKQKQLFKDTKAQKKQLFDQLSAQREEELQNKLEQRRLDIVRDLEVERERVQLEDQRMQREKQRLQKRIGILQEVVKIEATAEVDPPGSIHSPSSSNGSSSDRSFVSCCDEVSAELNTTVTPPLTTLAVVELKRSHSDVLNSNEEQHLGVLPTDLECNRKRMMSSQNVDQSEPRVHLQERVLALSTEAQRNKLRVLSCSEQIAPHDENLNTLSATVAPNDNSNELSSDLQRNRQRMMQHDMFSAFNSVEDAHAQRSKCLLTADTERARNRRRVMESEFDIIVGNIEMQLPLERHKLYVEEESVAPGTPMSTTSDVEATMTTSHEEKCQDTVNNNQTNVLEKQINTSENNEQVSEGNVLIDDILQGQSQSSEPIEGLSTLPTFFSISHAKPVQAPCKLETLNATAKAHNPYMIKSLLQESLLLPLNAHFGILRNEVMRIFFVDSQIYEHFRQLRNHFLMFDGQFGAQLTTGLLGHIEDGMDPRSLCHKGILDAILDNALSINSTEWAQNLTLNCHEIPEGFDLMSLRALSIFNLQYKVDWPLNLVISSEALAKYAQIFSYLMKLRHVSFVLERAYGQLQQLAKLHGFNIRMSPQYRHIQMVRHKLYHFVSTLQNHLASNALQSSWKMFKDQLRNVNTVEGLYQQHVAYLKRVSFLTLLNRQSSKFQETIDGIFLIALRFCKILQSQDFALEGEHFVHPRYKRLVYEDSEFDKFMRYIIYLGNKVAASGYQEEIGDLIRIINFNNYYKLSEATST</sequence>
<dbReference type="RefSeq" id="XP_030373025.1">
    <property type="nucleotide sequence ID" value="XM_030517165.1"/>
</dbReference>
<feature type="domain" description="Gamma tubulin complex component protein N-terminal" evidence="9">
    <location>
        <begin position="321"/>
        <end position="582"/>
    </location>
</feature>
<dbReference type="GO" id="GO:0051011">
    <property type="term" value="F:microtubule minus-end binding"/>
    <property type="evidence" value="ECO:0007669"/>
    <property type="project" value="TreeGrafter"/>
</dbReference>
<feature type="domain" description="Gamma tubulin complex component C-terminal" evidence="8">
    <location>
        <begin position="1077"/>
        <end position="1375"/>
    </location>
</feature>
<dbReference type="InterPro" id="IPR042241">
    <property type="entry name" value="GCP_C_sf"/>
</dbReference>
<dbReference type="OrthoDB" id="775571at2759"/>
<dbReference type="Proteomes" id="UP000504634">
    <property type="component" value="Unplaced"/>
</dbReference>
<evidence type="ECO:0000256" key="1">
    <source>
        <dbReference type="ARBA" id="ARBA00004245"/>
    </source>
</evidence>
<dbReference type="GO" id="GO:0031122">
    <property type="term" value="P:cytoplasmic microtubule organization"/>
    <property type="evidence" value="ECO:0007669"/>
    <property type="project" value="TreeGrafter"/>
</dbReference>
<accession>A0A6J2TCB4</accession>
<evidence type="ECO:0000256" key="5">
    <source>
        <dbReference type="ARBA" id="ARBA00023212"/>
    </source>
</evidence>
<evidence type="ECO:0000313" key="11">
    <source>
        <dbReference type="RefSeq" id="XP_030373025.1"/>
    </source>
</evidence>
<feature type="region of interest" description="Disordered" evidence="7">
    <location>
        <begin position="243"/>
        <end position="270"/>
    </location>
</feature>
<organism evidence="10 11">
    <name type="scientific">Drosophila lebanonensis</name>
    <name type="common">Fruit fly</name>
    <name type="synonym">Scaptodrosophila lebanonensis</name>
    <dbReference type="NCBI Taxonomy" id="7225"/>
    <lineage>
        <taxon>Eukaryota</taxon>
        <taxon>Metazoa</taxon>
        <taxon>Ecdysozoa</taxon>
        <taxon>Arthropoda</taxon>
        <taxon>Hexapoda</taxon>
        <taxon>Insecta</taxon>
        <taxon>Pterygota</taxon>
        <taxon>Neoptera</taxon>
        <taxon>Endopterygota</taxon>
        <taxon>Diptera</taxon>
        <taxon>Brachycera</taxon>
        <taxon>Muscomorpha</taxon>
        <taxon>Ephydroidea</taxon>
        <taxon>Drosophilidae</taxon>
        <taxon>Scaptodrosophila</taxon>
    </lineage>
</organism>
<dbReference type="Pfam" id="PF17681">
    <property type="entry name" value="GCP_N_terminal"/>
    <property type="match status" value="1"/>
</dbReference>
<dbReference type="GO" id="GO:0000930">
    <property type="term" value="C:gamma-tubulin complex"/>
    <property type="evidence" value="ECO:0007669"/>
    <property type="project" value="TreeGrafter"/>
</dbReference>
<evidence type="ECO:0000256" key="6">
    <source>
        <dbReference type="SAM" id="Coils"/>
    </source>
</evidence>
<dbReference type="GO" id="GO:0000922">
    <property type="term" value="C:spindle pole"/>
    <property type="evidence" value="ECO:0007669"/>
    <property type="project" value="InterPro"/>
</dbReference>
<keyword evidence="4" id="KW-0493">Microtubule</keyword>